<dbReference type="RefSeq" id="WP_170022126.1">
    <property type="nucleotide sequence ID" value="NZ_JABCSC020000003.1"/>
</dbReference>
<comment type="caution">
    <text evidence="6">The sequence shown here is derived from an EMBL/GenBank/DDBJ whole genome shotgun (WGS) entry which is preliminary data.</text>
</comment>
<dbReference type="SUPFAM" id="SSF53850">
    <property type="entry name" value="Periplasmic binding protein-like II"/>
    <property type="match status" value="1"/>
</dbReference>
<dbReference type="Pfam" id="PF00126">
    <property type="entry name" value="HTH_1"/>
    <property type="match status" value="1"/>
</dbReference>
<feature type="domain" description="HTH lysR-type" evidence="5">
    <location>
        <begin position="8"/>
        <end position="65"/>
    </location>
</feature>
<dbReference type="PANTHER" id="PTHR30537:SF79">
    <property type="entry name" value="TRANSCRIPTIONAL REGULATOR-RELATED"/>
    <property type="match status" value="1"/>
</dbReference>
<evidence type="ECO:0000259" key="5">
    <source>
        <dbReference type="PROSITE" id="PS50931"/>
    </source>
</evidence>
<dbReference type="InterPro" id="IPR036388">
    <property type="entry name" value="WH-like_DNA-bd_sf"/>
</dbReference>
<proteinExistence type="inferred from homology"/>
<keyword evidence="4" id="KW-0804">Transcription</keyword>
<evidence type="ECO:0000313" key="6">
    <source>
        <dbReference type="EMBL" id="NSL55716.1"/>
    </source>
</evidence>
<evidence type="ECO:0000256" key="2">
    <source>
        <dbReference type="ARBA" id="ARBA00023015"/>
    </source>
</evidence>
<evidence type="ECO:0000313" key="7">
    <source>
        <dbReference type="Proteomes" id="UP000778523"/>
    </source>
</evidence>
<dbReference type="NCBIfam" id="NF008352">
    <property type="entry name" value="PRK11139.1"/>
    <property type="match status" value="1"/>
</dbReference>
<dbReference type="Pfam" id="PF03466">
    <property type="entry name" value="LysR_substrate"/>
    <property type="match status" value="1"/>
</dbReference>
<comment type="similarity">
    <text evidence="1">Belongs to the LysR transcriptional regulatory family.</text>
</comment>
<dbReference type="SUPFAM" id="SSF46785">
    <property type="entry name" value="Winged helix' DNA-binding domain"/>
    <property type="match status" value="1"/>
</dbReference>
<reference evidence="6 7" key="1">
    <citation type="submission" date="2020-06" db="EMBL/GenBank/DDBJ databases">
        <title>Draft genome of Uliginosibacterium sp. IMCC34675.</title>
        <authorList>
            <person name="Song J."/>
        </authorList>
    </citation>
    <scope>NUCLEOTIDE SEQUENCE [LARGE SCALE GENOMIC DNA]</scope>
    <source>
        <strain evidence="6 7">IMCC34675</strain>
    </source>
</reference>
<dbReference type="InterPro" id="IPR058163">
    <property type="entry name" value="LysR-type_TF_proteobact-type"/>
</dbReference>
<sequence length="314" mass="34775">MDKPARLPPLGMLKVFEAAARLGSFSAAASELSVTHSAVSHQIRALEEQLGFAVFLREGRGVQLTPLGQELARQVNESLCGIGRTLALLRQRANPRRLTITTMPSFASRWLGPRIGSFLDQEPDIEFNVISTASVLDFARDGVDVAIRFGFGDYPGQQSEFLMGDEMLVVASPALLAGRRLSHPEALRDWRLLRSDGEFWRGWFERAGLDWPEPQGGLYINDSALVLQAALDGRGIALSRRSLCQLELDAGRLQQVFPLTLPNSRAYWFVTPEGPDISPLTRRFHAWIFAEAARCPPISDSPPVDDAELDRCVH</sequence>
<dbReference type="CDD" id="cd08432">
    <property type="entry name" value="PBP2_GcdR_TrpI_HvrB_AmpR_like"/>
    <property type="match status" value="1"/>
</dbReference>
<accession>A0ABX2IG79</accession>
<organism evidence="6 7">
    <name type="scientific">Uliginosibacterium aquaticum</name>
    <dbReference type="NCBI Taxonomy" id="2731212"/>
    <lineage>
        <taxon>Bacteria</taxon>
        <taxon>Pseudomonadati</taxon>
        <taxon>Pseudomonadota</taxon>
        <taxon>Betaproteobacteria</taxon>
        <taxon>Rhodocyclales</taxon>
        <taxon>Zoogloeaceae</taxon>
        <taxon>Uliginosibacterium</taxon>
    </lineage>
</organism>
<dbReference type="Proteomes" id="UP000778523">
    <property type="component" value="Unassembled WGS sequence"/>
</dbReference>
<dbReference type="Gene3D" id="1.10.10.10">
    <property type="entry name" value="Winged helix-like DNA-binding domain superfamily/Winged helix DNA-binding domain"/>
    <property type="match status" value="1"/>
</dbReference>
<protein>
    <submittedName>
        <fullName evidence="6">Transcriptional regulator GcvA</fullName>
    </submittedName>
</protein>
<dbReference type="EMBL" id="JABCSC020000003">
    <property type="protein sequence ID" value="NSL55716.1"/>
    <property type="molecule type" value="Genomic_DNA"/>
</dbReference>
<gene>
    <name evidence="6" type="primary">gcvA</name>
    <name evidence="6" type="ORF">HJ583_011825</name>
</gene>
<dbReference type="PROSITE" id="PS50931">
    <property type="entry name" value="HTH_LYSR"/>
    <property type="match status" value="1"/>
</dbReference>
<keyword evidence="2" id="KW-0805">Transcription regulation</keyword>
<keyword evidence="7" id="KW-1185">Reference proteome</keyword>
<keyword evidence="3" id="KW-0238">DNA-binding</keyword>
<dbReference type="PANTHER" id="PTHR30537">
    <property type="entry name" value="HTH-TYPE TRANSCRIPTIONAL REGULATOR"/>
    <property type="match status" value="1"/>
</dbReference>
<dbReference type="Gene3D" id="3.40.190.10">
    <property type="entry name" value="Periplasmic binding protein-like II"/>
    <property type="match status" value="2"/>
</dbReference>
<evidence type="ECO:0000256" key="4">
    <source>
        <dbReference type="ARBA" id="ARBA00023163"/>
    </source>
</evidence>
<name>A0ABX2IG79_9RHOO</name>
<dbReference type="InterPro" id="IPR036390">
    <property type="entry name" value="WH_DNA-bd_sf"/>
</dbReference>
<dbReference type="InterPro" id="IPR005119">
    <property type="entry name" value="LysR_subst-bd"/>
</dbReference>
<evidence type="ECO:0000256" key="3">
    <source>
        <dbReference type="ARBA" id="ARBA00023125"/>
    </source>
</evidence>
<dbReference type="PRINTS" id="PR00039">
    <property type="entry name" value="HTHLYSR"/>
</dbReference>
<evidence type="ECO:0000256" key="1">
    <source>
        <dbReference type="ARBA" id="ARBA00009437"/>
    </source>
</evidence>
<dbReference type="InterPro" id="IPR000847">
    <property type="entry name" value="LysR_HTH_N"/>
</dbReference>